<evidence type="ECO:0000259" key="5">
    <source>
        <dbReference type="PROSITE" id="PS50893"/>
    </source>
</evidence>
<dbReference type="InterPro" id="IPR003439">
    <property type="entry name" value="ABC_transporter-like_ATP-bd"/>
</dbReference>
<dbReference type="EMBL" id="BAQB01000097">
    <property type="protein sequence ID" value="GBR49472.1"/>
    <property type="molecule type" value="Genomic_DNA"/>
</dbReference>
<comment type="similarity">
    <text evidence="1">Belongs to the ABC transporter superfamily.</text>
</comment>
<keyword evidence="2" id="KW-0813">Transport</keyword>
<reference evidence="6" key="1">
    <citation type="submission" date="2013-04" db="EMBL/GenBank/DDBJ databases">
        <title>The genome sequencing project of 58 acetic acid bacteria.</title>
        <authorList>
            <person name="Okamoto-Kainuma A."/>
            <person name="Ishikawa M."/>
            <person name="Umino S."/>
            <person name="Koizumi Y."/>
            <person name="Shiwa Y."/>
            <person name="Yoshikawa H."/>
            <person name="Matsutani M."/>
            <person name="Matsushita K."/>
        </authorList>
    </citation>
    <scope>NUCLEOTIDE SEQUENCE</scope>
    <source>
        <strain evidence="6">NBRC 106556</strain>
    </source>
</reference>
<dbReference type="PANTHER" id="PTHR46743:SF2">
    <property type="entry name" value="TEICHOIC ACIDS EXPORT ATP-BINDING PROTEIN TAGH"/>
    <property type="match status" value="1"/>
</dbReference>
<dbReference type="InterPro" id="IPR027417">
    <property type="entry name" value="P-loop_NTPase"/>
</dbReference>
<dbReference type="PANTHER" id="PTHR46743">
    <property type="entry name" value="TEICHOIC ACIDS EXPORT ATP-BINDING PROTEIN TAGH"/>
    <property type="match status" value="1"/>
</dbReference>
<dbReference type="InterPro" id="IPR003593">
    <property type="entry name" value="AAA+_ATPase"/>
</dbReference>
<evidence type="ECO:0000256" key="4">
    <source>
        <dbReference type="ARBA" id="ARBA00022840"/>
    </source>
</evidence>
<dbReference type="Pfam" id="PF00005">
    <property type="entry name" value="ABC_tran"/>
    <property type="match status" value="1"/>
</dbReference>
<dbReference type="PROSITE" id="PS50893">
    <property type="entry name" value="ABC_TRANSPORTER_2"/>
    <property type="match status" value="1"/>
</dbReference>
<evidence type="ECO:0000256" key="3">
    <source>
        <dbReference type="ARBA" id="ARBA00022741"/>
    </source>
</evidence>
<dbReference type="Gene3D" id="3.40.50.300">
    <property type="entry name" value="P-loop containing nucleotide triphosphate hydrolases"/>
    <property type="match status" value="1"/>
</dbReference>
<dbReference type="CDD" id="cd03220">
    <property type="entry name" value="ABC_KpsT_Wzt"/>
    <property type="match status" value="1"/>
</dbReference>
<dbReference type="RefSeq" id="WP_068170089.1">
    <property type="nucleotide sequence ID" value="NZ_BAQB01000097.1"/>
</dbReference>
<dbReference type="InterPro" id="IPR050683">
    <property type="entry name" value="Bact_Polysacc_Export_ATP-bd"/>
</dbReference>
<keyword evidence="3" id="KW-0547">Nucleotide-binding</keyword>
<gene>
    <name evidence="6" type="ORF">AA106556_2065</name>
</gene>
<evidence type="ECO:0000313" key="7">
    <source>
        <dbReference type="Proteomes" id="UP001062443"/>
    </source>
</evidence>
<keyword evidence="4 6" id="KW-0067">ATP-binding</keyword>
<comment type="caution">
    <text evidence="6">The sequence shown here is derived from an EMBL/GenBank/DDBJ whole genome shotgun (WGS) entry which is preliminary data.</text>
</comment>
<accession>A0ABQ0QLN8</accession>
<keyword evidence="7" id="KW-1185">Reference proteome</keyword>
<evidence type="ECO:0000256" key="2">
    <source>
        <dbReference type="ARBA" id="ARBA00022448"/>
    </source>
</evidence>
<dbReference type="GO" id="GO:0005524">
    <property type="term" value="F:ATP binding"/>
    <property type="evidence" value="ECO:0007669"/>
    <property type="project" value="UniProtKB-KW"/>
</dbReference>
<dbReference type="InterPro" id="IPR015860">
    <property type="entry name" value="ABC_transpr_TagH-like"/>
</dbReference>
<evidence type="ECO:0000313" key="6">
    <source>
        <dbReference type="EMBL" id="GBR49472.1"/>
    </source>
</evidence>
<protein>
    <submittedName>
        <fullName evidence="6">Polysaccharide/polyol phosphate ABC transporter ATP-binding protein</fullName>
    </submittedName>
</protein>
<organism evidence="6 7">
    <name type="scientific">Neokomagataea tanensis NBRC 106556</name>
    <dbReference type="NCBI Taxonomy" id="1223519"/>
    <lineage>
        <taxon>Bacteria</taxon>
        <taxon>Pseudomonadati</taxon>
        <taxon>Pseudomonadota</taxon>
        <taxon>Alphaproteobacteria</taxon>
        <taxon>Acetobacterales</taxon>
        <taxon>Acetobacteraceae</taxon>
        <taxon>Neokomagataea</taxon>
    </lineage>
</organism>
<sequence length="248" mass="27701">MAFIHLKNVGVEFPIFNAQNRSLKNKVFNLATGGKIESREGKLTVVKSLEDISLDLVDGDRIGLIGHNGAGKTTLLRVFSGIYAPTSGECAIQGKCVSLINIQLGINYEETGRSNIKLRAAMMGMRPKQIEEKIEEIAEFSGLGHFLDMPFRTYSSGMQIRLAFATSTSIDPEILIMDEWLSAGDENFKEKANQRMSQLLDKTKILILASHSRELLERNCTKILWLEHGKVKMLGESSEVLDKYFSRS</sequence>
<proteinExistence type="inferred from homology"/>
<name>A0ABQ0QLN8_9PROT</name>
<dbReference type="SMART" id="SM00382">
    <property type="entry name" value="AAA"/>
    <property type="match status" value="1"/>
</dbReference>
<feature type="domain" description="ABC transporter" evidence="5">
    <location>
        <begin position="25"/>
        <end position="248"/>
    </location>
</feature>
<dbReference type="Proteomes" id="UP001062443">
    <property type="component" value="Unassembled WGS sequence"/>
</dbReference>
<dbReference type="SUPFAM" id="SSF52540">
    <property type="entry name" value="P-loop containing nucleoside triphosphate hydrolases"/>
    <property type="match status" value="1"/>
</dbReference>
<evidence type="ECO:0000256" key="1">
    <source>
        <dbReference type="ARBA" id="ARBA00005417"/>
    </source>
</evidence>